<dbReference type="SUPFAM" id="SSF55961">
    <property type="entry name" value="Bet v1-like"/>
    <property type="match status" value="1"/>
</dbReference>
<dbReference type="Gene3D" id="3.30.530.20">
    <property type="match status" value="1"/>
</dbReference>
<dbReference type="AlphaFoldDB" id="A0A9X2E772"/>
<dbReference type="InterPro" id="IPR019587">
    <property type="entry name" value="Polyketide_cyclase/dehydratase"/>
</dbReference>
<reference evidence="1" key="1">
    <citation type="submission" date="2022-06" db="EMBL/GenBank/DDBJ databases">
        <title>Novel species in genus nocardia.</title>
        <authorList>
            <person name="Li F."/>
        </authorList>
    </citation>
    <scope>NUCLEOTIDE SEQUENCE</scope>
    <source>
        <strain evidence="1">CDC141</strain>
    </source>
</reference>
<sequence length="151" mass="17041">MAEFEISRETVIAADAARVRDLIVDFREWKQWSPWEDLDPDLQRTYTGAESGVGAHYAWDGNRKAGRGSMEITGVTDDTVDIRLVFEKPWRATHRVTFTLVPADTGTTVTWRMVGERNAVTGLLAKVIPMDSMIGRDFDKGLERLRKVAEA</sequence>
<comment type="caution">
    <text evidence="1">The sequence shown here is derived from an EMBL/GenBank/DDBJ whole genome shotgun (WGS) entry which is preliminary data.</text>
</comment>
<dbReference type="InterPro" id="IPR023393">
    <property type="entry name" value="START-like_dom_sf"/>
</dbReference>
<dbReference type="RefSeq" id="WP_251912815.1">
    <property type="nucleotide sequence ID" value="NZ_JAMRXG010000006.1"/>
</dbReference>
<dbReference type="CDD" id="cd07818">
    <property type="entry name" value="SRPBCC_1"/>
    <property type="match status" value="1"/>
</dbReference>
<dbReference type="Proteomes" id="UP001139157">
    <property type="component" value="Unassembled WGS sequence"/>
</dbReference>
<evidence type="ECO:0000313" key="2">
    <source>
        <dbReference type="Proteomes" id="UP001139157"/>
    </source>
</evidence>
<proteinExistence type="predicted"/>
<dbReference type="Pfam" id="PF10604">
    <property type="entry name" value="Polyketide_cyc2"/>
    <property type="match status" value="1"/>
</dbReference>
<keyword evidence="2" id="KW-1185">Reference proteome</keyword>
<dbReference type="EMBL" id="JAMRXG010000006">
    <property type="protein sequence ID" value="MCM6774906.1"/>
    <property type="molecule type" value="Genomic_DNA"/>
</dbReference>
<protein>
    <submittedName>
        <fullName evidence="1">SRPBCC family protein</fullName>
    </submittedName>
</protein>
<name>A0A9X2E772_9NOCA</name>
<accession>A0A9X2E772</accession>
<evidence type="ECO:0000313" key="1">
    <source>
        <dbReference type="EMBL" id="MCM6774906.1"/>
    </source>
</evidence>
<organism evidence="1 2">
    <name type="scientific">Nocardia pulmonis</name>
    <dbReference type="NCBI Taxonomy" id="2951408"/>
    <lineage>
        <taxon>Bacteria</taxon>
        <taxon>Bacillati</taxon>
        <taxon>Actinomycetota</taxon>
        <taxon>Actinomycetes</taxon>
        <taxon>Mycobacteriales</taxon>
        <taxon>Nocardiaceae</taxon>
        <taxon>Nocardia</taxon>
    </lineage>
</organism>
<gene>
    <name evidence="1" type="ORF">NDR86_15635</name>
</gene>